<dbReference type="AlphaFoldDB" id="A0A418YKU7"/>
<name>A0A418YKU7_9GAMM</name>
<gene>
    <name evidence="2" type="ORF">D1Z90_02435</name>
</gene>
<protein>
    <recommendedName>
        <fullName evidence="1">Transcription factor zinc-finger domain-containing protein</fullName>
    </recommendedName>
</protein>
<dbReference type="EMBL" id="QZCH01000001">
    <property type="protein sequence ID" value="RJG51605.1"/>
    <property type="molecule type" value="Genomic_DNA"/>
</dbReference>
<sequence>MHLNPPYFRKENNVQCTSCEQGQLVGSHLAPLLPTKSCSHCGGHFFYLADYLRWLEQAPKPTAIDSEIEANETNKAMLCPVSGRLMRKYRITHTQPHKVDLSTSVNGIWLDKGEWELLEQEGLSLVLNKIFTDPWQRNIRLGKTSEVLKAQYQAKFGDQTYQKMQALRQEIHDSEQKAELLAYLVAEDPYSVT</sequence>
<dbReference type="Proteomes" id="UP000283255">
    <property type="component" value="Unassembled WGS sequence"/>
</dbReference>
<evidence type="ECO:0000313" key="3">
    <source>
        <dbReference type="Proteomes" id="UP000283255"/>
    </source>
</evidence>
<comment type="caution">
    <text evidence="2">The sequence shown here is derived from an EMBL/GenBank/DDBJ whole genome shotgun (WGS) entry which is preliminary data.</text>
</comment>
<dbReference type="Pfam" id="PF13453">
    <property type="entry name" value="Zn_ribbon_TFIIB"/>
    <property type="match status" value="1"/>
</dbReference>
<evidence type="ECO:0000259" key="1">
    <source>
        <dbReference type="Pfam" id="PF13453"/>
    </source>
</evidence>
<reference evidence="2 3" key="2">
    <citation type="submission" date="2019-01" db="EMBL/GenBank/DDBJ databases">
        <title>Motilimonas pumilus sp. nov., isolated from the gut of sea cucumber (Apostichopus japonicus).</title>
        <authorList>
            <person name="Wang F.-Q."/>
            <person name="Ren L.-H."/>
            <person name="Lin Y.-W."/>
            <person name="Sun G.-H."/>
            <person name="Du Z.-J."/>
            <person name="Zhao J.-X."/>
            <person name="Liu X.-J."/>
            <person name="Liu L.-J."/>
        </authorList>
    </citation>
    <scope>NUCLEOTIDE SEQUENCE [LARGE SCALE GENOMIC DNA]</scope>
    <source>
        <strain evidence="2 3">PLHSC7-2</strain>
    </source>
</reference>
<dbReference type="InterPro" id="IPR027392">
    <property type="entry name" value="TF_Znf"/>
</dbReference>
<accession>A0A418YKU7</accession>
<feature type="domain" description="Transcription factor zinc-finger" evidence="1">
    <location>
        <begin position="15"/>
        <end position="56"/>
    </location>
</feature>
<reference evidence="2 3" key="1">
    <citation type="submission" date="2018-09" db="EMBL/GenBank/DDBJ databases">
        <authorList>
            <person name="Wang F."/>
        </authorList>
    </citation>
    <scope>NUCLEOTIDE SEQUENCE [LARGE SCALE GENOMIC DNA]</scope>
    <source>
        <strain evidence="2 3">PLHSC7-2</strain>
    </source>
</reference>
<proteinExistence type="predicted"/>
<keyword evidence="3" id="KW-1185">Reference proteome</keyword>
<evidence type="ECO:0000313" key="2">
    <source>
        <dbReference type="EMBL" id="RJG51605.1"/>
    </source>
</evidence>
<organism evidence="2 3">
    <name type="scientific">Motilimonas pumila</name>
    <dbReference type="NCBI Taxonomy" id="2303987"/>
    <lineage>
        <taxon>Bacteria</taxon>
        <taxon>Pseudomonadati</taxon>
        <taxon>Pseudomonadota</taxon>
        <taxon>Gammaproteobacteria</taxon>
        <taxon>Alteromonadales</taxon>
        <taxon>Alteromonadales genera incertae sedis</taxon>
        <taxon>Motilimonas</taxon>
    </lineage>
</organism>